<keyword evidence="4" id="KW-1185">Reference proteome</keyword>
<dbReference type="Gene3D" id="3.30.560.10">
    <property type="entry name" value="Glucose Oxidase, domain 3"/>
    <property type="match status" value="1"/>
</dbReference>
<gene>
    <name evidence="3" type="ORF">GWI33_003200</name>
</gene>
<name>A0A834MP83_RHYFE</name>
<dbReference type="Gene3D" id="3.50.50.60">
    <property type="entry name" value="FAD/NAD(P)-binding domain"/>
    <property type="match status" value="1"/>
</dbReference>
<dbReference type="Pfam" id="PF00732">
    <property type="entry name" value="GMC_oxred_N"/>
    <property type="match status" value="1"/>
</dbReference>
<accession>A0A834MP83</accession>
<protein>
    <recommendedName>
        <fullName evidence="2">Glucose-methanol-choline oxidoreductase N-terminal domain-containing protein</fullName>
    </recommendedName>
</protein>
<dbReference type="OrthoDB" id="269227at2759"/>
<organism evidence="3 4">
    <name type="scientific">Rhynchophorus ferrugineus</name>
    <name type="common">Red palm weevil</name>
    <name type="synonym">Curculio ferrugineus</name>
    <dbReference type="NCBI Taxonomy" id="354439"/>
    <lineage>
        <taxon>Eukaryota</taxon>
        <taxon>Metazoa</taxon>
        <taxon>Ecdysozoa</taxon>
        <taxon>Arthropoda</taxon>
        <taxon>Hexapoda</taxon>
        <taxon>Insecta</taxon>
        <taxon>Pterygota</taxon>
        <taxon>Neoptera</taxon>
        <taxon>Endopterygota</taxon>
        <taxon>Coleoptera</taxon>
        <taxon>Polyphaga</taxon>
        <taxon>Cucujiformia</taxon>
        <taxon>Curculionidae</taxon>
        <taxon>Dryophthorinae</taxon>
        <taxon>Rhynchophorus</taxon>
    </lineage>
</organism>
<comment type="caution">
    <text evidence="3">The sequence shown here is derived from an EMBL/GenBank/DDBJ whole genome shotgun (WGS) entry which is preliminary data.</text>
</comment>
<dbReference type="InterPro" id="IPR000172">
    <property type="entry name" value="GMC_OxRdtase_N"/>
</dbReference>
<reference evidence="3" key="1">
    <citation type="submission" date="2020-08" db="EMBL/GenBank/DDBJ databases">
        <title>Genome sequencing and assembly of the red palm weevil Rhynchophorus ferrugineus.</title>
        <authorList>
            <person name="Dias G.B."/>
            <person name="Bergman C.M."/>
            <person name="Manee M."/>
        </authorList>
    </citation>
    <scope>NUCLEOTIDE SEQUENCE</scope>
    <source>
        <strain evidence="3">AA-2017</strain>
        <tissue evidence="3">Whole larva</tissue>
    </source>
</reference>
<dbReference type="Pfam" id="PF05199">
    <property type="entry name" value="GMC_oxred_C"/>
    <property type="match status" value="1"/>
</dbReference>
<evidence type="ECO:0000259" key="2">
    <source>
        <dbReference type="PROSITE" id="PS00624"/>
    </source>
</evidence>
<comment type="similarity">
    <text evidence="1">Belongs to the GMC oxidoreductase family.</text>
</comment>
<dbReference type="EMBL" id="JAACXV010000018">
    <property type="protein sequence ID" value="KAF7286934.1"/>
    <property type="molecule type" value="Genomic_DNA"/>
</dbReference>
<dbReference type="SUPFAM" id="SSF54373">
    <property type="entry name" value="FAD-linked reductases, C-terminal domain"/>
    <property type="match status" value="1"/>
</dbReference>
<dbReference type="PANTHER" id="PTHR11552:SF217">
    <property type="entry name" value="GLUCOSE DEHYDROGENASE [FAD, QUINONE]"/>
    <property type="match status" value="1"/>
</dbReference>
<proteinExistence type="inferred from homology"/>
<dbReference type="GO" id="GO:0050660">
    <property type="term" value="F:flavin adenine dinucleotide binding"/>
    <property type="evidence" value="ECO:0007669"/>
    <property type="project" value="InterPro"/>
</dbReference>
<evidence type="ECO:0000256" key="1">
    <source>
        <dbReference type="ARBA" id="ARBA00010790"/>
    </source>
</evidence>
<evidence type="ECO:0000313" key="4">
    <source>
        <dbReference type="Proteomes" id="UP000625711"/>
    </source>
</evidence>
<dbReference type="GO" id="GO:0016614">
    <property type="term" value="F:oxidoreductase activity, acting on CH-OH group of donors"/>
    <property type="evidence" value="ECO:0007669"/>
    <property type="project" value="InterPro"/>
</dbReference>
<dbReference type="PANTHER" id="PTHR11552">
    <property type="entry name" value="GLUCOSE-METHANOL-CHOLINE GMC OXIDOREDUCTASE"/>
    <property type="match status" value="1"/>
</dbReference>
<sequence>MNCGCAETYIGPPLTNTCGGGAFIVFMGLLDAFVRKKCDISEICERITPRLKPDNEYDFVVIGGGSGGATAAGKLAQVKGWSVLLIEAGGDEPPGSQIPSMVVNYFGNPHMDWNYQTEPEPVACQGYPEKRCSWPRGKVLGGCSVINGMMYTRGTPKDFENWVAAGNPGWSYQEVLPVFKRFEDNKDIGTLVDARYHGVNGPFTTSRFRHQPEMAHDLLEAARQIGQPISNDLNGAQHTGFSIAQSNTKDGVRLSTARAYVRPQRNNPNFHVMINSTATKLLLAQNGNTKTVSGVEFEYNGSRYTVRVRKEVVLAAGAINSPQLLLLSGIGPKEELERVGIRQLHNLPGVGRNLQNHVAFYMGYKLTKVPAVNDLNWATALDYILYKTGPMSSTGLSQVTARLNSRYAHPSGTDPDLQIFFAGYTAHCAASGSVGDVEDPEDPSALKDLTFSPVVLHPKSKGYIGLHTNNPFDPPKMVANYLTEPEDVKVLIEGIRVIQKLVNSTILQQKYGIQIKPVTYGDCANKYQYDSDQFWECAAKYYTGPENHQSCSCKMGPRSDPLAVVDNKLLVHGISNLRVMDASAMPVMLSGNTQASIVMMAERGVDFIKGRWLNAVVGVGNRFGESNVFTQRFPAVTSPPAKDYNYYYLLNKQTGTPIGLSHADTFYKQTQNFPNPYLGHSGKYIPPTNYYQNQSPKPIYHQVLNYNTVNNRQL</sequence>
<dbReference type="InterPro" id="IPR036188">
    <property type="entry name" value="FAD/NAD-bd_sf"/>
</dbReference>
<dbReference type="SUPFAM" id="SSF51905">
    <property type="entry name" value="FAD/NAD(P)-binding domain"/>
    <property type="match status" value="1"/>
</dbReference>
<dbReference type="AlphaFoldDB" id="A0A834MP83"/>
<evidence type="ECO:0000313" key="3">
    <source>
        <dbReference type="EMBL" id="KAF7286934.1"/>
    </source>
</evidence>
<feature type="domain" description="Glucose-methanol-choline oxidoreductase N-terminal" evidence="2">
    <location>
        <begin position="317"/>
        <end position="331"/>
    </location>
</feature>
<dbReference type="InterPro" id="IPR012132">
    <property type="entry name" value="GMC_OxRdtase"/>
</dbReference>
<dbReference type="InterPro" id="IPR007867">
    <property type="entry name" value="GMC_OxRtase_C"/>
</dbReference>
<dbReference type="PROSITE" id="PS00624">
    <property type="entry name" value="GMC_OXRED_2"/>
    <property type="match status" value="1"/>
</dbReference>
<dbReference type="Proteomes" id="UP000625711">
    <property type="component" value="Unassembled WGS sequence"/>
</dbReference>